<dbReference type="InterPro" id="IPR001633">
    <property type="entry name" value="EAL_dom"/>
</dbReference>
<dbReference type="Pfam" id="PF00563">
    <property type="entry name" value="EAL"/>
    <property type="match status" value="1"/>
</dbReference>
<name>A0ABV7CFK9_9GAMM</name>
<dbReference type="SMART" id="SM00052">
    <property type="entry name" value="EAL"/>
    <property type="match status" value="1"/>
</dbReference>
<comment type="caution">
    <text evidence="4">The sequence shown here is derived from an EMBL/GenBank/DDBJ whole genome shotgun (WGS) entry which is preliminary data.</text>
</comment>
<dbReference type="InterPro" id="IPR035919">
    <property type="entry name" value="EAL_sf"/>
</dbReference>
<dbReference type="SMART" id="SM00448">
    <property type="entry name" value="REC"/>
    <property type="match status" value="1"/>
</dbReference>
<dbReference type="EMBL" id="JBHRSD010000002">
    <property type="protein sequence ID" value="MFC3031363.1"/>
    <property type="molecule type" value="Genomic_DNA"/>
</dbReference>
<dbReference type="InterPro" id="IPR050706">
    <property type="entry name" value="Cyclic-di-GMP_PDE-like"/>
</dbReference>
<dbReference type="SUPFAM" id="SSF141868">
    <property type="entry name" value="EAL domain-like"/>
    <property type="match status" value="1"/>
</dbReference>
<evidence type="ECO:0000313" key="4">
    <source>
        <dbReference type="EMBL" id="MFC3031363.1"/>
    </source>
</evidence>
<evidence type="ECO:0000313" key="5">
    <source>
        <dbReference type="Proteomes" id="UP001595453"/>
    </source>
</evidence>
<dbReference type="SUPFAM" id="SSF52172">
    <property type="entry name" value="CheY-like"/>
    <property type="match status" value="1"/>
</dbReference>
<dbReference type="PROSITE" id="PS50110">
    <property type="entry name" value="RESPONSE_REGULATORY"/>
    <property type="match status" value="1"/>
</dbReference>
<dbReference type="PANTHER" id="PTHR33121">
    <property type="entry name" value="CYCLIC DI-GMP PHOSPHODIESTERASE PDEF"/>
    <property type="match status" value="1"/>
</dbReference>
<dbReference type="InterPro" id="IPR001789">
    <property type="entry name" value="Sig_transdc_resp-reg_receiver"/>
</dbReference>
<protein>
    <submittedName>
        <fullName evidence="4">EAL domain-containing protein</fullName>
    </submittedName>
</protein>
<feature type="domain" description="Response regulatory" evidence="2">
    <location>
        <begin position="4"/>
        <end position="119"/>
    </location>
</feature>
<evidence type="ECO:0000259" key="3">
    <source>
        <dbReference type="PROSITE" id="PS50883"/>
    </source>
</evidence>
<dbReference type="PROSITE" id="PS50883">
    <property type="entry name" value="EAL"/>
    <property type="match status" value="1"/>
</dbReference>
<dbReference type="Proteomes" id="UP001595453">
    <property type="component" value="Unassembled WGS sequence"/>
</dbReference>
<gene>
    <name evidence="4" type="ORF">ACFOEE_02325</name>
</gene>
<sequence length="637" mass="72103">MYKSVLVVDDEPEVLKAVSRVLTREGLVVTTCNDPLQAVDLALELKPKVLLTDFRMPAMDGQQLIQKIKEQLPMTECIVLSGHADYFDMVKLINSRNTSRFIPKPWKNSELVEAVLSALHNYNQNRIKQQILSINHVPLLEVDGEGRFMNYNDAFAKEFLSGNNALSLQDLFDSEEVAKLGSSLSGSIVISSAKNGLSYQIEEKLKTDFSRLIELLSVFNSNESVEQFSFVRNKKAFIDKLDKVSNATLVAFKIRDFYFWSTLVGYQLGADKLEQMLNLLQSYHDNHLDIFQVSADQAIIASGSFTTEIDVHGFIDGIIDKLKAELDISGVAKLELTITYSLYPEDGTQLDKIIDNLIIYNQLISEAKNSFYMRYSHELLDAKLFEHKVNEALYKAIDAKEFYLKYQPKFDLRTRRIHSCEALIRWNSALVGSPSPEVFIPLAEREGQIDSIGLWVVEEACKAIVGWHKDDIEITKVNVNVSPKQLESELFFSALQRIVASYGLSPSNFELEITENYLISDINKSCQILQLFKDAGYTIAIDDFGKGYSSLSYIAKLPVDVVKIDKSLIDDLETSKTSRDVIRNVIRLVHDLGVKVIAEGIETVEQLEILIELQCDEAQGYLIGKPVMYDELCHYVF</sequence>
<dbReference type="Gene3D" id="3.40.50.2300">
    <property type="match status" value="1"/>
</dbReference>
<organism evidence="4 5">
    <name type="scientific">Pseudoalteromonas fenneropenaei</name>
    <dbReference type="NCBI Taxonomy" id="1737459"/>
    <lineage>
        <taxon>Bacteria</taxon>
        <taxon>Pseudomonadati</taxon>
        <taxon>Pseudomonadota</taxon>
        <taxon>Gammaproteobacteria</taxon>
        <taxon>Alteromonadales</taxon>
        <taxon>Pseudoalteromonadaceae</taxon>
        <taxon>Pseudoalteromonas</taxon>
    </lineage>
</organism>
<proteinExistence type="predicted"/>
<evidence type="ECO:0000259" key="2">
    <source>
        <dbReference type="PROSITE" id="PS50110"/>
    </source>
</evidence>
<feature type="modified residue" description="4-aspartylphosphate" evidence="1">
    <location>
        <position position="53"/>
    </location>
</feature>
<dbReference type="PANTHER" id="PTHR33121:SF79">
    <property type="entry name" value="CYCLIC DI-GMP PHOSPHODIESTERASE PDED-RELATED"/>
    <property type="match status" value="1"/>
</dbReference>
<reference evidence="5" key="1">
    <citation type="journal article" date="2019" name="Int. J. Syst. Evol. Microbiol.">
        <title>The Global Catalogue of Microorganisms (GCM) 10K type strain sequencing project: providing services to taxonomists for standard genome sequencing and annotation.</title>
        <authorList>
            <consortium name="The Broad Institute Genomics Platform"/>
            <consortium name="The Broad Institute Genome Sequencing Center for Infectious Disease"/>
            <person name="Wu L."/>
            <person name="Ma J."/>
        </authorList>
    </citation>
    <scope>NUCLEOTIDE SEQUENCE [LARGE SCALE GENOMIC DNA]</scope>
    <source>
        <strain evidence="5">KCTC 42730</strain>
    </source>
</reference>
<dbReference type="Pfam" id="PF00072">
    <property type="entry name" value="Response_reg"/>
    <property type="match status" value="1"/>
</dbReference>
<keyword evidence="5" id="KW-1185">Reference proteome</keyword>
<feature type="domain" description="EAL" evidence="3">
    <location>
        <begin position="386"/>
        <end position="637"/>
    </location>
</feature>
<evidence type="ECO:0000256" key="1">
    <source>
        <dbReference type="PROSITE-ProRule" id="PRU00169"/>
    </source>
</evidence>
<keyword evidence="1" id="KW-0597">Phosphoprotein</keyword>
<dbReference type="InterPro" id="IPR011006">
    <property type="entry name" value="CheY-like_superfamily"/>
</dbReference>
<dbReference type="RefSeq" id="WP_377120516.1">
    <property type="nucleotide sequence ID" value="NZ_JBHRSD010000002.1"/>
</dbReference>
<accession>A0ABV7CFK9</accession>
<dbReference type="Gene3D" id="3.20.20.450">
    <property type="entry name" value="EAL domain"/>
    <property type="match status" value="1"/>
</dbReference>
<dbReference type="CDD" id="cd01948">
    <property type="entry name" value="EAL"/>
    <property type="match status" value="1"/>
</dbReference>